<sequence length="332" mass="39407">MYDNRPRPRGDDWKFKDRSKMTRAQKVIVDRKILNRSAAEYDYPKLQGKVPVNLEWSQHMTLFPLAMIPIVARWLFMRLTGWTVHPVILYMLTVVFNSHFTRQHFYRLRRYVETYGFLDGEVERDSIPESMVGKLYNEMLNGLLGRPLMVIFLSYDRTKLPTLSWWLPLQLAVFTIIADFVYYWVHRATHEIPWLWKFHRLHHTTKHPSSYLLGFADEPQEFFDALGTPILTYLAYPIGFDAFYIWSLYFNSIEIMGHSGVRAYYPGVLTSILLRPFGAEIVVEDHDLHHRFGWRDSHNYGKQSMLWDTLFGTASNRVETRAENIDWDSRVQ</sequence>
<keyword evidence="8" id="KW-1185">Reference proteome</keyword>
<evidence type="ECO:0000256" key="1">
    <source>
        <dbReference type="ARBA" id="ARBA00004370"/>
    </source>
</evidence>
<reference evidence="7" key="1">
    <citation type="submission" date="2023-02" db="EMBL/GenBank/DDBJ databases">
        <title>Mating type loci evolution in Malassezia.</title>
        <authorList>
            <person name="Coelho M.A."/>
        </authorList>
    </citation>
    <scope>NUCLEOTIDE SEQUENCE</scope>
    <source>
        <strain evidence="7">CBS 14136</strain>
    </source>
</reference>
<dbReference type="InterPro" id="IPR050307">
    <property type="entry name" value="Sterol_Desaturase_Related"/>
</dbReference>
<evidence type="ECO:0000256" key="5">
    <source>
        <dbReference type="SAM" id="Phobius"/>
    </source>
</evidence>
<dbReference type="GO" id="GO:0005506">
    <property type="term" value="F:iron ion binding"/>
    <property type="evidence" value="ECO:0007669"/>
    <property type="project" value="InterPro"/>
</dbReference>
<dbReference type="GO" id="GO:0016491">
    <property type="term" value="F:oxidoreductase activity"/>
    <property type="evidence" value="ECO:0007669"/>
    <property type="project" value="InterPro"/>
</dbReference>
<evidence type="ECO:0000256" key="3">
    <source>
        <dbReference type="ARBA" id="ARBA00022989"/>
    </source>
</evidence>
<feature type="transmembrane region" description="Helical" evidence="5">
    <location>
        <begin position="82"/>
        <end position="100"/>
    </location>
</feature>
<dbReference type="AlphaFoldDB" id="A0AAF0FBW0"/>
<dbReference type="Proteomes" id="UP001214628">
    <property type="component" value="Chromosome 4"/>
</dbReference>
<evidence type="ECO:0000259" key="6">
    <source>
        <dbReference type="Pfam" id="PF04116"/>
    </source>
</evidence>
<evidence type="ECO:0000313" key="7">
    <source>
        <dbReference type="EMBL" id="WFD44477.1"/>
    </source>
</evidence>
<evidence type="ECO:0000256" key="4">
    <source>
        <dbReference type="ARBA" id="ARBA00023136"/>
    </source>
</evidence>
<keyword evidence="3 5" id="KW-1133">Transmembrane helix</keyword>
<comment type="subcellular location">
    <subcellularLocation>
        <location evidence="1">Membrane</location>
    </subcellularLocation>
</comment>
<keyword evidence="2 5" id="KW-0812">Transmembrane</keyword>
<dbReference type="GO" id="GO:0016020">
    <property type="term" value="C:membrane"/>
    <property type="evidence" value="ECO:0007669"/>
    <property type="project" value="UniProtKB-SubCell"/>
</dbReference>
<feature type="transmembrane region" description="Helical" evidence="5">
    <location>
        <begin position="230"/>
        <end position="250"/>
    </location>
</feature>
<keyword evidence="4 5" id="KW-0472">Membrane</keyword>
<dbReference type="Pfam" id="PF04116">
    <property type="entry name" value="FA_hydroxylase"/>
    <property type="match status" value="1"/>
</dbReference>
<protein>
    <recommendedName>
        <fullName evidence="6">Fatty acid hydroxylase domain-containing protein</fullName>
    </recommendedName>
</protein>
<gene>
    <name evidence="7" type="ORF">MPSI1_003145</name>
</gene>
<evidence type="ECO:0000256" key="2">
    <source>
        <dbReference type="ARBA" id="ARBA00022692"/>
    </source>
</evidence>
<dbReference type="PANTHER" id="PTHR11863">
    <property type="entry name" value="STEROL DESATURASE"/>
    <property type="match status" value="1"/>
</dbReference>
<dbReference type="InterPro" id="IPR006694">
    <property type="entry name" value="Fatty_acid_hydroxylase"/>
</dbReference>
<feature type="domain" description="Fatty acid hydroxylase" evidence="6">
    <location>
        <begin position="172"/>
        <end position="313"/>
    </location>
</feature>
<feature type="transmembrane region" description="Helical" evidence="5">
    <location>
        <begin position="165"/>
        <end position="185"/>
    </location>
</feature>
<proteinExistence type="predicted"/>
<dbReference type="GO" id="GO:0008610">
    <property type="term" value="P:lipid biosynthetic process"/>
    <property type="evidence" value="ECO:0007669"/>
    <property type="project" value="InterPro"/>
</dbReference>
<evidence type="ECO:0000313" key="8">
    <source>
        <dbReference type="Proteomes" id="UP001214628"/>
    </source>
</evidence>
<dbReference type="EMBL" id="CP118378">
    <property type="protein sequence ID" value="WFD44477.1"/>
    <property type="molecule type" value="Genomic_DNA"/>
</dbReference>
<name>A0AAF0FBW0_9BASI</name>
<organism evidence="7 8">
    <name type="scientific">Malassezia psittaci</name>
    <dbReference type="NCBI Taxonomy" id="1821823"/>
    <lineage>
        <taxon>Eukaryota</taxon>
        <taxon>Fungi</taxon>
        <taxon>Dikarya</taxon>
        <taxon>Basidiomycota</taxon>
        <taxon>Ustilaginomycotina</taxon>
        <taxon>Malasseziomycetes</taxon>
        <taxon>Malasseziales</taxon>
        <taxon>Malasseziaceae</taxon>
        <taxon>Malassezia</taxon>
    </lineage>
</organism>
<accession>A0AAF0FBW0</accession>